<keyword evidence="2" id="KW-1185">Reference proteome</keyword>
<dbReference type="WBParaSite" id="SPAL_0001570700.1">
    <property type="protein sequence ID" value="SPAL_0001570700.1"/>
    <property type="gene ID" value="SPAL_0001570700"/>
</dbReference>
<evidence type="ECO:0000313" key="2">
    <source>
        <dbReference type="Proteomes" id="UP000046392"/>
    </source>
</evidence>
<sequence length="356" mass="41464">MDLNHLNMDFTIEDEYFEVKDDTSVLPDNVLAIILSKLSWKDILSAKLVSRRFYSIIHGNCQKLRRRRMESLMVEYNENHETSPFNIKMHLESGIKTYSLFYSSYYKEITNIQSDEELSSTLKLFDMRNLAKLHVPVADNLDIFGILNRSFQTGTKIDELIIFKLAEKDFSSFRTFVEKLSSVRSLSIEHICAPSTEAKDIFSLLSLSSFNTLNNFTIYECSKSKVLSGDIVAKLIRGNPNLFILEVGPMDVKNSRSILKSFVITEQPHRMKYEYERADTLLVLYYGGDFKQLGDIFRNDFNELEDIEKINESYFSENSADLEFNVDCRYCLNNNHKFTRRFCSLDTPMTDRNLDH</sequence>
<dbReference type="Pfam" id="PF12937">
    <property type="entry name" value="F-box-like"/>
    <property type="match status" value="1"/>
</dbReference>
<protein>
    <submittedName>
        <fullName evidence="3">F-box domain-containing protein</fullName>
    </submittedName>
</protein>
<dbReference type="SMART" id="SM00256">
    <property type="entry name" value="FBOX"/>
    <property type="match status" value="1"/>
</dbReference>
<dbReference type="SUPFAM" id="SSF81383">
    <property type="entry name" value="F-box domain"/>
    <property type="match status" value="1"/>
</dbReference>
<organism evidence="2 3">
    <name type="scientific">Strongyloides papillosus</name>
    <name type="common">Intestinal threadworm</name>
    <dbReference type="NCBI Taxonomy" id="174720"/>
    <lineage>
        <taxon>Eukaryota</taxon>
        <taxon>Metazoa</taxon>
        <taxon>Ecdysozoa</taxon>
        <taxon>Nematoda</taxon>
        <taxon>Chromadorea</taxon>
        <taxon>Rhabditida</taxon>
        <taxon>Tylenchina</taxon>
        <taxon>Panagrolaimomorpha</taxon>
        <taxon>Strongyloidoidea</taxon>
        <taxon>Strongyloididae</taxon>
        <taxon>Strongyloides</taxon>
    </lineage>
</organism>
<accession>A0A0N5CCV7</accession>
<dbReference type="Gene3D" id="1.20.1280.50">
    <property type="match status" value="1"/>
</dbReference>
<evidence type="ECO:0000313" key="3">
    <source>
        <dbReference type="WBParaSite" id="SPAL_0001570700.1"/>
    </source>
</evidence>
<reference evidence="3" key="1">
    <citation type="submission" date="2017-02" db="UniProtKB">
        <authorList>
            <consortium name="WormBaseParasite"/>
        </authorList>
    </citation>
    <scope>IDENTIFICATION</scope>
</reference>
<name>A0A0N5CCV7_STREA</name>
<dbReference type="InterPro" id="IPR036047">
    <property type="entry name" value="F-box-like_dom_sf"/>
</dbReference>
<dbReference type="Proteomes" id="UP000046392">
    <property type="component" value="Unplaced"/>
</dbReference>
<evidence type="ECO:0000259" key="1">
    <source>
        <dbReference type="PROSITE" id="PS50181"/>
    </source>
</evidence>
<dbReference type="PROSITE" id="PS50181">
    <property type="entry name" value="FBOX"/>
    <property type="match status" value="1"/>
</dbReference>
<feature type="domain" description="F-box" evidence="1">
    <location>
        <begin position="20"/>
        <end position="68"/>
    </location>
</feature>
<dbReference type="CDD" id="cd09917">
    <property type="entry name" value="F-box_SF"/>
    <property type="match status" value="1"/>
</dbReference>
<dbReference type="InterPro" id="IPR001810">
    <property type="entry name" value="F-box_dom"/>
</dbReference>
<dbReference type="AlphaFoldDB" id="A0A0N5CCV7"/>
<proteinExistence type="predicted"/>